<evidence type="ECO:0000256" key="2">
    <source>
        <dbReference type="ARBA" id="ARBA00004514"/>
    </source>
</evidence>
<dbReference type="GO" id="GO:0005764">
    <property type="term" value="C:lysosome"/>
    <property type="evidence" value="ECO:0007669"/>
    <property type="project" value="UniProtKB-SubCell"/>
</dbReference>
<dbReference type="GO" id="GO:0019221">
    <property type="term" value="P:cytokine-mediated signaling pathway"/>
    <property type="evidence" value="ECO:0007669"/>
    <property type="project" value="TreeGrafter"/>
</dbReference>
<evidence type="ECO:0000256" key="10">
    <source>
        <dbReference type="ARBA" id="ARBA00023228"/>
    </source>
</evidence>
<dbReference type="GO" id="GO:0051781">
    <property type="term" value="P:positive regulation of cell division"/>
    <property type="evidence" value="ECO:0007669"/>
    <property type="project" value="UniProtKB-KW"/>
</dbReference>
<dbReference type="InterPro" id="IPR008996">
    <property type="entry name" value="IL1/FGF"/>
</dbReference>
<comment type="similarity">
    <text evidence="4 12">Belongs to the IL-1 family.</text>
</comment>
<dbReference type="GO" id="GO:0005149">
    <property type="term" value="F:interleukin-1 receptor binding"/>
    <property type="evidence" value="ECO:0007669"/>
    <property type="project" value="UniProtKB-UniRule"/>
</dbReference>
<dbReference type="SUPFAM" id="SSF50353">
    <property type="entry name" value="Cytokine"/>
    <property type="match status" value="1"/>
</dbReference>
<evidence type="ECO:0000256" key="1">
    <source>
        <dbReference type="ARBA" id="ARBA00004371"/>
    </source>
</evidence>
<keyword evidence="6 12" id="KW-0202">Cytokine</keyword>
<dbReference type="Pfam" id="PF00340">
    <property type="entry name" value="IL1"/>
    <property type="match status" value="1"/>
</dbReference>
<evidence type="ECO:0000313" key="14">
    <source>
        <dbReference type="EMBL" id="KAJ1091774.1"/>
    </source>
</evidence>
<evidence type="ECO:0000256" key="3">
    <source>
        <dbReference type="ARBA" id="ARBA00004550"/>
    </source>
</evidence>
<evidence type="ECO:0000256" key="12">
    <source>
        <dbReference type="RuleBase" id="RU003753"/>
    </source>
</evidence>
<proteinExistence type="inferred from homology"/>
<evidence type="ECO:0000256" key="7">
    <source>
        <dbReference type="ARBA" id="ARBA00022525"/>
    </source>
</evidence>
<keyword evidence="9 12" id="KW-0395">Inflammatory response</keyword>
<evidence type="ECO:0000256" key="6">
    <source>
        <dbReference type="ARBA" id="ARBA00022514"/>
    </source>
</evidence>
<evidence type="ECO:0000313" key="15">
    <source>
        <dbReference type="Proteomes" id="UP001066276"/>
    </source>
</evidence>
<dbReference type="InterPro" id="IPR020877">
    <property type="entry name" value="IL-1_CS"/>
</dbReference>
<dbReference type="SMART" id="SM00125">
    <property type="entry name" value="IL1"/>
    <property type="match status" value="1"/>
</dbReference>
<keyword evidence="15" id="KW-1185">Reference proteome</keyword>
<organism evidence="14 15">
    <name type="scientific">Pleurodeles waltl</name>
    <name type="common">Iberian ribbed newt</name>
    <dbReference type="NCBI Taxonomy" id="8319"/>
    <lineage>
        <taxon>Eukaryota</taxon>
        <taxon>Metazoa</taxon>
        <taxon>Chordata</taxon>
        <taxon>Craniata</taxon>
        <taxon>Vertebrata</taxon>
        <taxon>Euteleostomi</taxon>
        <taxon>Amphibia</taxon>
        <taxon>Batrachia</taxon>
        <taxon>Caudata</taxon>
        <taxon>Salamandroidea</taxon>
        <taxon>Salamandridae</taxon>
        <taxon>Pleurodelinae</taxon>
        <taxon>Pleurodeles</taxon>
    </lineage>
</organism>
<dbReference type="InterPro" id="IPR003502">
    <property type="entry name" value="IL-1_propep"/>
</dbReference>
<evidence type="ECO:0000259" key="13">
    <source>
        <dbReference type="Pfam" id="PF02394"/>
    </source>
</evidence>
<comment type="caution">
    <text evidence="14">The sequence shown here is derived from an EMBL/GenBank/DDBJ whole genome shotgun (WGS) entry which is preliminary data.</text>
</comment>
<dbReference type="GO" id="GO:0005125">
    <property type="term" value="F:cytokine activity"/>
    <property type="evidence" value="ECO:0007669"/>
    <property type="project" value="UniProtKB-UniRule"/>
</dbReference>
<keyword evidence="8 12" id="KW-0666">Pyrogen</keyword>
<gene>
    <name evidence="14" type="ORF">NDU88_004889</name>
</gene>
<keyword evidence="5" id="KW-0963">Cytoplasm</keyword>
<dbReference type="PANTHER" id="PTHR10078:SF30">
    <property type="entry name" value="INTERLEUKIN-1 BETA"/>
    <property type="match status" value="1"/>
</dbReference>
<dbReference type="GO" id="GO:0010628">
    <property type="term" value="P:positive regulation of gene expression"/>
    <property type="evidence" value="ECO:0007669"/>
    <property type="project" value="TreeGrafter"/>
</dbReference>
<dbReference type="GO" id="GO:0006955">
    <property type="term" value="P:immune response"/>
    <property type="evidence" value="ECO:0007669"/>
    <property type="project" value="InterPro"/>
</dbReference>
<dbReference type="EMBL" id="JANPWB010000015">
    <property type="protein sequence ID" value="KAJ1091774.1"/>
    <property type="molecule type" value="Genomic_DNA"/>
</dbReference>
<dbReference type="PRINTS" id="PR00264">
    <property type="entry name" value="INTERLEUKIN1"/>
</dbReference>
<dbReference type="GO" id="GO:0005615">
    <property type="term" value="C:extracellular space"/>
    <property type="evidence" value="ECO:0007669"/>
    <property type="project" value="UniProtKB-KW"/>
</dbReference>
<reference evidence="14" key="1">
    <citation type="journal article" date="2022" name="bioRxiv">
        <title>Sequencing and chromosome-scale assembly of the giantPleurodeles waltlgenome.</title>
        <authorList>
            <person name="Brown T."/>
            <person name="Elewa A."/>
            <person name="Iarovenko S."/>
            <person name="Subramanian E."/>
            <person name="Araus A.J."/>
            <person name="Petzold A."/>
            <person name="Susuki M."/>
            <person name="Suzuki K.-i.T."/>
            <person name="Hayashi T."/>
            <person name="Toyoda A."/>
            <person name="Oliveira C."/>
            <person name="Osipova E."/>
            <person name="Leigh N.D."/>
            <person name="Simon A."/>
            <person name="Yun M.H."/>
        </authorList>
    </citation>
    <scope>NUCLEOTIDE SEQUENCE</scope>
    <source>
        <strain evidence="14">20211129_DDA</strain>
        <tissue evidence="14">Liver</tissue>
    </source>
</reference>
<dbReference type="CDD" id="cd23296">
    <property type="entry name" value="beta-trefoil_IL1B"/>
    <property type="match status" value="1"/>
</dbReference>
<evidence type="ECO:0000256" key="5">
    <source>
        <dbReference type="ARBA" id="ARBA00022490"/>
    </source>
</evidence>
<dbReference type="Pfam" id="PF02394">
    <property type="entry name" value="IL1_propep"/>
    <property type="match status" value="1"/>
</dbReference>
<dbReference type="Proteomes" id="UP001066276">
    <property type="component" value="Chromosome 11"/>
</dbReference>
<sequence length="308" mass="34039">MKTASHPLVLIRKGPSNAAESTPWCSVSSRSPRRTATMSLVPEMGAELMESYSESNDSFYEADGICDMMASKVDASLGSCPRDCTSCRSSIKVKVTTLNEPSTFRRAVVVVVAVEKMKRGVFNASEGCHFGDSDLLEIFGRILVEDEISIQTFEETFREESLYRHFSSTVQRITDTDNKRLALNEFSGQAQLVALHLQGPNAERQVKLNMSFYSSPSPSGEKRPVTLGIVGKQLHLSCVMVGTTPELRLEEVSGILTSIKTDLLRFVFFKVDASNSSSFESASCPGWFISTSQDPNQPIREMLSYAWV</sequence>
<dbReference type="PRINTS" id="PR01357">
    <property type="entry name" value="INTRLEUKN1AB"/>
</dbReference>
<evidence type="ECO:0000256" key="8">
    <source>
        <dbReference type="ARBA" id="ARBA00022620"/>
    </source>
</evidence>
<dbReference type="GO" id="GO:0001660">
    <property type="term" value="P:fever generation"/>
    <property type="evidence" value="ECO:0007669"/>
    <property type="project" value="UniProtKB-UniRule"/>
</dbReference>
<keyword evidence="11 12" id="KW-0497">Mitogen</keyword>
<dbReference type="GO" id="GO:0071222">
    <property type="term" value="P:cellular response to lipopolysaccharide"/>
    <property type="evidence" value="ECO:0007669"/>
    <property type="project" value="TreeGrafter"/>
</dbReference>
<name>A0AAV7LMX0_PLEWA</name>
<keyword evidence="10" id="KW-0458">Lysosome</keyword>
<dbReference type="Gene3D" id="2.80.10.50">
    <property type="match status" value="1"/>
</dbReference>
<protein>
    <recommendedName>
        <fullName evidence="12">Interleukin-1</fullName>
    </recommendedName>
</protein>
<dbReference type="PRINTS" id="PR01359">
    <property type="entry name" value="INTRLEUKIN1B"/>
</dbReference>
<dbReference type="PROSITE" id="PS00253">
    <property type="entry name" value="INTERLEUKIN_1"/>
    <property type="match status" value="1"/>
</dbReference>
<dbReference type="InterPro" id="IPR000975">
    <property type="entry name" value="IL-1_fam"/>
</dbReference>
<comment type="subunit">
    <text evidence="12">Monomer.</text>
</comment>
<dbReference type="GO" id="GO:0005829">
    <property type="term" value="C:cytosol"/>
    <property type="evidence" value="ECO:0007669"/>
    <property type="project" value="UniProtKB-SubCell"/>
</dbReference>
<comment type="subcellular location">
    <subcellularLocation>
        <location evidence="2">Cytoplasm</location>
        <location evidence="2">Cytosol</location>
    </subcellularLocation>
    <subcellularLocation>
        <location evidence="1">Lysosome</location>
    </subcellularLocation>
    <subcellularLocation>
        <location evidence="3">Secreted</location>
        <location evidence="3">Extracellular exosome</location>
    </subcellularLocation>
</comment>
<evidence type="ECO:0000256" key="11">
    <source>
        <dbReference type="ARBA" id="ARBA00023246"/>
    </source>
</evidence>
<feature type="domain" description="Interleukin-1 propeptide" evidence="13">
    <location>
        <begin position="38"/>
        <end position="148"/>
    </location>
</feature>
<evidence type="ECO:0000256" key="4">
    <source>
        <dbReference type="ARBA" id="ARBA00010448"/>
    </source>
</evidence>
<dbReference type="PANTHER" id="PTHR10078">
    <property type="entry name" value="INTERLEUKIN-1 FAMILY MEMBER"/>
    <property type="match status" value="1"/>
</dbReference>
<dbReference type="AlphaFoldDB" id="A0AAV7LMX0"/>
<accession>A0AAV7LMX0</accession>
<keyword evidence="7 12" id="KW-0964">Secreted</keyword>
<evidence type="ECO:0000256" key="9">
    <source>
        <dbReference type="ARBA" id="ARBA00023198"/>
    </source>
</evidence>